<evidence type="ECO:0000256" key="9">
    <source>
        <dbReference type="ARBA" id="ARBA00022840"/>
    </source>
</evidence>
<dbReference type="Gene3D" id="3.30.70.890">
    <property type="entry name" value="GHMP kinase, C-terminal domain"/>
    <property type="match status" value="1"/>
</dbReference>
<evidence type="ECO:0000259" key="15">
    <source>
        <dbReference type="Pfam" id="PF08544"/>
    </source>
</evidence>
<dbReference type="GO" id="GO:0005829">
    <property type="term" value="C:cytosol"/>
    <property type="evidence" value="ECO:0007669"/>
    <property type="project" value="TreeGrafter"/>
</dbReference>
<evidence type="ECO:0000256" key="8">
    <source>
        <dbReference type="ARBA" id="ARBA00022777"/>
    </source>
</evidence>
<dbReference type="GO" id="GO:0005524">
    <property type="term" value="F:ATP binding"/>
    <property type="evidence" value="ECO:0007669"/>
    <property type="project" value="UniProtKB-KW"/>
</dbReference>
<evidence type="ECO:0000256" key="4">
    <source>
        <dbReference type="ARBA" id="ARBA00022490"/>
    </source>
</evidence>
<dbReference type="Gene3D" id="3.30.230.10">
    <property type="match status" value="1"/>
</dbReference>
<dbReference type="InterPro" id="IPR036554">
    <property type="entry name" value="GHMP_kinase_C_sf"/>
</dbReference>
<dbReference type="PANTHER" id="PTHR43290">
    <property type="entry name" value="MEVALONATE KINASE"/>
    <property type="match status" value="1"/>
</dbReference>
<dbReference type="InterPro" id="IPR006204">
    <property type="entry name" value="GHMP_kinase_N_dom"/>
</dbReference>
<dbReference type="PANTHER" id="PTHR43290:SF2">
    <property type="entry name" value="MEVALONATE KINASE"/>
    <property type="match status" value="1"/>
</dbReference>
<evidence type="ECO:0000256" key="7">
    <source>
        <dbReference type="ARBA" id="ARBA00022741"/>
    </source>
</evidence>
<dbReference type="EC" id="2.7.1.36" evidence="3"/>
<keyword evidence="7" id="KW-0547">Nucleotide-binding</keyword>
<evidence type="ECO:0000256" key="5">
    <source>
        <dbReference type="ARBA" id="ARBA00022516"/>
    </source>
</evidence>
<evidence type="ECO:0000256" key="11">
    <source>
        <dbReference type="ARBA" id="ARBA00023098"/>
    </source>
</evidence>
<evidence type="ECO:0000256" key="6">
    <source>
        <dbReference type="ARBA" id="ARBA00022679"/>
    </source>
</evidence>
<keyword evidence="10" id="KW-0460">Magnesium</keyword>
<keyword evidence="5" id="KW-0444">Lipid biosynthesis</keyword>
<keyword evidence="4" id="KW-0963">Cytoplasm</keyword>
<dbReference type="SUPFAM" id="SSF55060">
    <property type="entry name" value="GHMP Kinase, C-terminal domain"/>
    <property type="match status" value="1"/>
</dbReference>
<sequence>MPKPHTIATGAEPGFPRGTALPVQGDSHAQAVGAAPAVSPVAAPVASGSAHAKVILFGEHSVVYGHTAVALPMFNLRMQARAWRTADAARFESAYYTGEFRHAPDFMAAPRAAVEAVLEQVGGQLDGMSVSVGGTIPLGRGLGSSAAAAGAIVDAVARLHGAELSETERFNLVQVAERVAHGRASGLDAYATTVAHPIRFRNGLAAVLPMRLSGRLIVADTGVHGSTWQAVEMVRSLRERFRRRVDRVIEELGTLAEAAVTDLAHNQIVPLGGRMNRAQELLEQLKVSHPSIDRLVGVARRAGALGVKLTGAGLGGCVVALAHADSVDTIVQALQEAGAAQTWTLTEAGAAA</sequence>
<dbReference type="EMBL" id="FQUZ01000012">
    <property type="protein sequence ID" value="SHF08870.1"/>
    <property type="molecule type" value="Genomic_DNA"/>
</dbReference>
<feature type="domain" description="GHMP kinase C-terminal" evidence="15">
    <location>
        <begin position="261"/>
        <end position="339"/>
    </location>
</feature>
<gene>
    <name evidence="16" type="ORF">SAMN02745117_01318</name>
</gene>
<evidence type="ECO:0000313" key="17">
    <source>
        <dbReference type="Proteomes" id="UP000184327"/>
    </source>
</evidence>
<evidence type="ECO:0000256" key="12">
    <source>
        <dbReference type="ARBA" id="ARBA00029438"/>
    </source>
</evidence>
<dbReference type="InterPro" id="IPR013750">
    <property type="entry name" value="GHMP_kinase_C_dom"/>
</dbReference>
<evidence type="ECO:0000256" key="2">
    <source>
        <dbReference type="ARBA" id="ARBA00006495"/>
    </source>
</evidence>
<dbReference type="PRINTS" id="PR00959">
    <property type="entry name" value="MEVGALKINASE"/>
</dbReference>
<dbReference type="InterPro" id="IPR006203">
    <property type="entry name" value="GHMP_knse_ATP-bd_CS"/>
</dbReference>
<comment type="subcellular location">
    <subcellularLocation>
        <location evidence="1">Cytoplasm</location>
    </subcellularLocation>
</comment>
<keyword evidence="9" id="KW-0067">ATP-binding</keyword>
<evidence type="ECO:0000259" key="14">
    <source>
        <dbReference type="Pfam" id="PF00288"/>
    </source>
</evidence>
<dbReference type="GO" id="GO:0019287">
    <property type="term" value="P:isopentenyl diphosphate biosynthetic process, mevalonate pathway"/>
    <property type="evidence" value="ECO:0007669"/>
    <property type="project" value="UniProtKB-UniPathway"/>
</dbReference>
<comment type="similarity">
    <text evidence="2">Belongs to the GHMP kinase family. Mevalonate kinase subfamily.</text>
</comment>
<accession>A0A1M4YSU5</accession>
<dbReference type="InterPro" id="IPR006205">
    <property type="entry name" value="Mev_gal_kin"/>
</dbReference>
<dbReference type="Pfam" id="PF00288">
    <property type="entry name" value="GHMP_kinases_N"/>
    <property type="match status" value="1"/>
</dbReference>
<dbReference type="Pfam" id="PF08544">
    <property type="entry name" value="GHMP_kinases_C"/>
    <property type="match status" value="1"/>
</dbReference>
<dbReference type="UniPathway" id="UPA00057">
    <property type="reaction ID" value="UER00098"/>
</dbReference>
<evidence type="ECO:0000256" key="13">
    <source>
        <dbReference type="SAM" id="MobiDB-lite"/>
    </source>
</evidence>
<feature type="domain" description="GHMP kinase N-terminal" evidence="14">
    <location>
        <begin position="112"/>
        <end position="193"/>
    </location>
</feature>
<dbReference type="InterPro" id="IPR014721">
    <property type="entry name" value="Ribsml_uS5_D2-typ_fold_subgr"/>
</dbReference>
<dbReference type="STRING" id="1122156.SAMN02745117_01318"/>
<keyword evidence="11" id="KW-0443">Lipid metabolism</keyword>
<evidence type="ECO:0000256" key="1">
    <source>
        <dbReference type="ARBA" id="ARBA00004496"/>
    </source>
</evidence>
<reference evidence="16 17" key="1">
    <citation type="submission" date="2016-11" db="EMBL/GenBank/DDBJ databases">
        <authorList>
            <person name="Jaros S."/>
            <person name="Januszkiewicz K."/>
            <person name="Wedrychowicz H."/>
        </authorList>
    </citation>
    <scope>NUCLEOTIDE SEQUENCE [LARGE SCALE GENOMIC DNA]</scope>
    <source>
        <strain evidence="16 17">DSM 16112</strain>
    </source>
</reference>
<keyword evidence="8 16" id="KW-0418">Kinase</keyword>
<dbReference type="RefSeq" id="WP_084522978.1">
    <property type="nucleotide sequence ID" value="NZ_FQUZ01000012.1"/>
</dbReference>
<feature type="region of interest" description="Disordered" evidence="13">
    <location>
        <begin position="1"/>
        <end position="23"/>
    </location>
</feature>
<evidence type="ECO:0000256" key="3">
    <source>
        <dbReference type="ARBA" id="ARBA00012103"/>
    </source>
</evidence>
<dbReference type="Proteomes" id="UP000184327">
    <property type="component" value="Unassembled WGS sequence"/>
</dbReference>
<proteinExistence type="inferred from homology"/>
<keyword evidence="6" id="KW-0808">Transferase</keyword>
<dbReference type="PROSITE" id="PS00627">
    <property type="entry name" value="GHMP_KINASES_ATP"/>
    <property type="match status" value="1"/>
</dbReference>
<dbReference type="NCBIfam" id="TIGR00549">
    <property type="entry name" value="mevalon_kin"/>
    <property type="match status" value="1"/>
</dbReference>
<dbReference type="SUPFAM" id="SSF54211">
    <property type="entry name" value="Ribosomal protein S5 domain 2-like"/>
    <property type="match status" value="1"/>
</dbReference>
<dbReference type="OrthoDB" id="5289540at2"/>
<evidence type="ECO:0000256" key="10">
    <source>
        <dbReference type="ARBA" id="ARBA00022842"/>
    </source>
</evidence>
<organism evidence="16 17">
    <name type="scientific">Lampropedia hyalina DSM 16112</name>
    <dbReference type="NCBI Taxonomy" id="1122156"/>
    <lineage>
        <taxon>Bacteria</taxon>
        <taxon>Pseudomonadati</taxon>
        <taxon>Pseudomonadota</taxon>
        <taxon>Betaproteobacteria</taxon>
        <taxon>Burkholderiales</taxon>
        <taxon>Comamonadaceae</taxon>
        <taxon>Lampropedia</taxon>
    </lineage>
</organism>
<evidence type="ECO:0000313" key="16">
    <source>
        <dbReference type="EMBL" id="SHF08870.1"/>
    </source>
</evidence>
<keyword evidence="17" id="KW-1185">Reference proteome</keyword>
<dbReference type="AlphaFoldDB" id="A0A1M4YSU5"/>
<dbReference type="InterPro" id="IPR020568">
    <property type="entry name" value="Ribosomal_Su5_D2-typ_SF"/>
</dbReference>
<name>A0A1M4YSU5_9BURK</name>
<protein>
    <recommendedName>
        <fullName evidence="3">mevalonate kinase</fullName>
        <ecNumber evidence="3">2.7.1.36</ecNumber>
    </recommendedName>
</protein>
<dbReference type="GO" id="GO:0004496">
    <property type="term" value="F:mevalonate kinase activity"/>
    <property type="evidence" value="ECO:0007669"/>
    <property type="project" value="UniProtKB-EC"/>
</dbReference>
<comment type="pathway">
    <text evidence="12">Isoprenoid biosynthesis; isopentenyl diphosphate biosynthesis via mevalonate pathway; isopentenyl diphosphate from (R)-mevalonate: step 1/3.</text>
</comment>